<name>A0A3B0YHR2_9ZZZZ</name>
<dbReference type="Pfam" id="PF07963">
    <property type="entry name" value="N_methyl"/>
    <property type="match status" value="1"/>
</dbReference>
<gene>
    <name evidence="1" type="ORF">MNBD_GAMMA14-2371</name>
</gene>
<dbReference type="GO" id="GO:0043683">
    <property type="term" value="P:type IV pilus assembly"/>
    <property type="evidence" value="ECO:0007669"/>
    <property type="project" value="InterPro"/>
</dbReference>
<dbReference type="PROSITE" id="PS00409">
    <property type="entry name" value="PROKAR_NTER_METHYL"/>
    <property type="match status" value="1"/>
</dbReference>
<evidence type="ECO:0008006" key="2">
    <source>
        <dbReference type="Google" id="ProtNLM"/>
    </source>
</evidence>
<sequence>MFRYKIAGFSLLELLTALSIVAILASISAPSYSGFIARSRRSDAMSALLQLQLAQLRWRAGNAAYAADLDALRWPDDQSPKGYYQLQIERSDATDFLGKAIPQGVQQSDDCGIFAINSQGPLEESPYAGPACWNR</sequence>
<organism evidence="1">
    <name type="scientific">hydrothermal vent metagenome</name>
    <dbReference type="NCBI Taxonomy" id="652676"/>
    <lineage>
        <taxon>unclassified sequences</taxon>
        <taxon>metagenomes</taxon>
        <taxon>ecological metagenomes</taxon>
    </lineage>
</organism>
<proteinExistence type="predicted"/>
<dbReference type="NCBIfam" id="TIGR02532">
    <property type="entry name" value="IV_pilin_GFxxxE"/>
    <property type="match status" value="1"/>
</dbReference>
<protein>
    <recommendedName>
        <fullName evidence="2">Type IV pilus biogenesis protein PilE</fullName>
    </recommendedName>
</protein>
<evidence type="ECO:0000313" key="1">
    <source>
        <dbReference type="EMBL" id="VAW73719.1"/>
    </source>
</evidence>
<dbReference type="InterPro" id="IPR012902">
    <property type="entry name" value="N_methyl_site"/>
</dbReference>
<dbReference type="InterPro" id="IPR045584">
    <property type="entry name" value="Pilin-like"/>
</dbReference>
<accession>A0A3B0YHR2</accession>
<dbReference type="Gene3D" id="3.30.700.10">
    <property type="entry name" value="Glycoprotein, Type 4 Pilin"/>
    <property type="match status" value="1"/>
</dbReference>
<dbReference type="AlphaFoldDB" id="A0A3B0YHR2"/>
<dbReference type="SUPFAM" id="SSF54523">
    <property type="entry name" value="Pili subunits"/>
    <property type="match status" value="1"/>
</dbReference>
<reference evidence="1" key="1">
    <citation type="submission" date="2018-06" db="EMBL/GenBank/DDBJ databases">
        <authorList>
            <person name="Zhirakovskaya E."/>
        </authorList>
    </citation>
    <scope>NUCLEOTIDE SEQUENCE</scope>
</reference>
<dbReference type="InterPro" id="IPR031982">
    <property type="entry name" value="PilE-like"/>
</dbReference>
<dbReference type="Pfam" id="PF16732">
    <property type="entry name" value="ComP_DUS"/>
    <property type="match status" value="1"/>
</dbReference>
<dbReference type="EMBL" id="UOFM01000078">
    <property type="protein sequence ID" value="VAW73719.1"/>
    <property type="molecule type" value="Genomic_DNA"/>
</dbReference>